<reference evidence="1 2" key="1">
    <citation type="submission" date="2019-03" db="EMBL/GenBank/DDBJ databases">
        <title>Genomic Encyclopedia of Archaeal and Bacterial Type Strains, Phase II (KMG-II): from individual species to whole genera.</title>
        <authorList>
            <person name="Goeker M."/>
        </authorList>
    </citation>
    <scope>NUCLEOTIDE SEQUENCE [LARGE SCALE GENOMIC DNA]</scope>
    <source>
        <strain evidence="1 2">DSM 24425</strain>
    </source>
</reference>
<accession>A0A4R1GDZ7</accession>
<sequence length="200" mass="22841">MRRNLNLLFFFIIFILSCGGGGGNNISTDTLTSSENGYSDSNYSANNEQSNYSTTTTTLPENLRIYRKQITVSVPETRQQNETGKVWYKKQGDTSFHPCNKTESSYVCNIEYFGFEKEQDIKIAFTYNFKLFNITTLSQINYIPEIEISDETTKTLEENGILHKYGETFIIKFNTSAIQNSETTAIQDIELNISKCEITN</sequence>
<dbReference type="PROSITE" id="PS51257">
    <property type="entry name" value="PROKAR_LIPOPROTEIN"/>
    <property type="match status" value="1"/>
</dbReference>
<dbReference type="AlphaFoldDB" id="A0A4R1GDZ7"/>
<dbReference type="RefSeq" id="WP_132526910.1">
    <property type="nucleotide sequence ID" value="NZ_SMFV01000004.1"/>
</dbReference>
<evidence type="ECO:0000313" key="2">
    <source>
        <dbReference type="Proteomes" id="UP000295777"/>
    </source>
</evidence>
<evidence type="ECO:0008006" key="3">
    <source>
        <dbReference type="Google" id="ProtNLM"/>
    </source>
</evidence>
<comment type="caution">
    <text evidence="1">The sequence shown here is derived from an EMBL/GenBank/DDBJ whole genome shotgun (WGS) entry which is preliminary data.</text>
</comment>
<protein>
    <recommendedName>
        <fullName evidence="3">Lipoprotein</fullName>
    </recommendedName>
</protein>
<dbReference type="Proteomes" id="UP000295777">
    <property type="component" value="Unassembled WGS sequence"/>
</dbReference>
<dbReference type="EMBL" id="SMFV01000004">
    <property type="protein sequence ID" value="TCK03939.1"/>
    <property type="molecule type" value="Genomic_DNA"/>
</dbReference>
<evidence type="ECO:0000313" key="1">
    <source>
        <dbReference type="EMBL" id="TCK03939.1"/>
    </source>
</evidence>
<gene>
    <name evidence="1" type="ORF">CLV27_1254</name>
</gene>
<name>A0A4R1GDZ7_9BACT</name>
<proteinExistence type="predicted"/>
<keyword evidence="2" id="KW-1185">Reference proteome</keyword>
<organism evidence="1 2">
    <name type="scientific">Phorcysia thermohydrogeniphila</name>
    <dbReference type="NCBI Taxonomy" id="936138"/>
    <lineage>
        <taxon>Bacteria</taxon>
        <taxon>Pseudomonadati</taxon>
        <taxon>Aquificota</taxon>
        <taxon>Aquificia</taxon>
        <taxon>Desulfurobacteriales</taxon>
        <taxon>Desulfurobacteriaceae</taxon>
        <taxon>Phorcysia</taxon>
    </lineage>
</organism>